<accession>A0A6A6C1Q2</accession>
<dbReference type="EMBL" id="ML993622">
    <property type="protein sequence ID" value="KAF2160941.1"/>
    <property type="molecule type" value="Genomic_DNA"/>
</dbReference>
<feature type="chain" id="PRO_5025542092" evidence="1">
    <location>
        <begin position="24"/>
        <end position="415"/>
    </location>
</feature>
<organism evidence="2 3">
    <name type="scientific">Zasmidium cellare ATCC 36951</name>
    <dbReference type="NCBI Taxonomy" id="1080233"/>
    <lineage>
        <taxon>Eukaryota</taxon>
        <taxon>Fungi</taxon>
        <taxon>Dikarya</taxon>
        <taxon>Ascomycota</taxon>
        <taxon>Pezizomycotina</taxon>
        <taxon>Dothideomycetes</taxon>
        <taxon>Dothideomycetidae</taxon>
        <taxon>Mycosphaerellales</taxon>
        <taxon>Mycosphaerellaceae</taxon>
        <taxon>Zasmidium</taxon>
    </lineage>
</organism>
<gene>
    <name evidence="2" type="ORF">M409DRAFT_59469</name>
</gene>
<evidence type="ECO:0000313" key="3">
    <source>
        <dbReference type="Proteomes" id="UP000799537"/>
    </source>
</evidence>
<keyword evidence="3" id="KW-1185">Reference proteome</keyword>
<dbReference type="AlphaFoldDB" id="A0A6A6C1Q2"/>
<name>A0A6A6C1Q2_ZASCE</name>
<sequence length="415" mass="44017">MAVLSKQGLAVLAAAAWTQTTSATRVAFMSEENCLGTIMYMAPNVTQEIQCYDLTGYDGIPSVDVLNTTPGLVVNFFSDSKCQNAVAAADVDGCNNDLDPFGSWSITRNASAAADTTDLETVPGNIKMGNYTQMALTDPNIDLSFNFPTVSATVFGTASLGLTIYGAVYACVSATDGTAADIVACIAGPIATILGSVTGYLYARSGAAARVNQDIDLATGTFTNVRKREAMDSALHSYLGELLPGSSHVGYMYHAQYDQPSPMYEIEPMPGHKVHISAFINDGGSITHHLHFAEETEIAKRAQGISERAAPYPYNGIRWGRGGFDWNLCPYSGAGNAGLAPDPSTYYNAFYDQITCIFPTTDPYKASTAMQADLYDTNSVLVADIEIIPYGATFSSGAPSCNSSPPPINGDCQIN</sequence>
<keyword evidence="1" id="KW-0732">Signal</keyword>
<dbReference type="RefSeq" id="XP_033661830.1">
    <property type="nucleotide sequence ID" value="XM_033814205.1"/>
</dbReference>
<proteinExistence type="predicted"/>
<feature type="signal peptide" evidence="1">
    <location>
        <begin position="1"/>
        <end position="23"/>
    </location>
</feature>
<dbReference type="OrthoDB" id="10624884at2759"/>
<reference evidence="2" key="1">
    <citation type="journal article" date="2020" name="Stud. Mycol.">
        <title>101 Dothideomycetes genomes: a test case for predicting lifestyles and emergence of pathogens.</title>
        <authorList>
            <person name="Haridas S."/>
            <person name="Albert R."/>
            <person name="Binder M."/>
            <person name="Bloem J."/>
            <person name="Labutti K."/>
            <person name="Salamov A."/>
            <person name="Andreopoulos B."/>
            <person name="Baker S."/>
            <person name="Barry K."/>
            <person name="Bills G."/>
            <person name="Bluhm B."/>
            <person name="Cannon C."/>
            <person name="Castanera R."/>
            <person name="Culley D."/>
            <person name="Daum C."/>
            <person name="Ezra D."/>
            <person name="Gonzalez J."/>
            <person name="Henrissat B."/>
            <person name="Kuo A."/>
            <person name="Liang C."/>
            <person name="Lipzen A."/>
            <person name="Lutzoni F."/>
            <person name="Magnuson J."/>
            <person name="Mondo S."/>
            <person name="Nolan M."/>
            <person name="Ohm R."/>
            <person name="Pangilinan J."/>
            <person name="Park H.-J."/>
            <person name="Ramirez L."/>
            <person name="Alfaro M."/>
            <person name="Sun H."/>
            <person name="Tritt A."/>
            <person name="Yoshinaga Y."/>
            <person name="Zwiers L.-H."/>
            <person name="Turgeon B."/>
            <person name="Goodwin S."/>
            <person name="Spatafora J."/>
            <person name="Crous P."/>
            <person name="Grigoriev I."/>
        </authorList>
    </citation>
    <scope>NUCLEOTIDE SEQUENCE</scope>
    <source>
        <strain evidence="2">ATCC 36951</strain>
    </source>
</reference>
<protein>
    <submittedName>
        <fullName evidence="2">Uncharacterized protein</fullName>
    </submittedName>
</protein>
<dbReference type="Proteomes" id="UP000799537">
    <property type="component" value="Unassembled WGS sequence"/>
</dbReference>
<dbReference type="GeneID" id="54567477"/>
<evidence type="ECO:0000313" key="2">
    <source>
        <dbReference type="EMBL" id="KAF2160941.1"/>
    </source>
</evidence>
<evidence type="ECO:0000256" key="1">
    <source>
        <dbReference type="SAM" id="SignalP"/>
    </source>
</evidence>